<sequence>MEPNRAFRFGTDDPSPNAPSIPYDPPESYNGGDIAMQNVETSYTNTSPVASPEIIESKGGVYTTIGSPSSTFDVEEGHHHHHHHHHHVKRFDHNESRKKLFKTGASKLLITIFFSAAICLCLKAWEGFRKPVVLSKNDVRIFNALLIGLSLCLGLNILASLKHYASTFRWSFLTRRYVSLEVFDLILHLSSLAKVTKLMIISSPGFRGRKFWRKFRLFKDVRDDGTKWMWLACLLWLSINIGSQILIALLSLFWPMSNSEMPLLTYGNVTVADLNTWYVQTNPEPDTDSMANETSLETAWMYGMEAMVYPEFATNDVQRDFSNMPGTPLYKDDGSYSYRFFNRDPSHQYTNYLVSSREISAVTTCEQLEVRGNGTVIDSDEEVKEFGSMYIEGKEPGKDWDKYAIPEQASGAITWIASVYEFCGPRCTNFTVLQYGFDDRVKTTSLFLCNSTLANVTKVHATDDVTTHTPADSSAIYGSDSFARIAAGAIGWTGIPWNNWIDRQTRSYSQGSKWSPAHVVSKQEVEDMLMRFTIGAVAAFDDHGIRYNMSSQRVVPTQGQQLDVDWSYIFSILFSIIGIQALALLLLVIFANRTIVRDDSFFSIAMLLKGVVERIGEGAGGRNMSGEEIKEHPRLKWKKIRYDYREGRDGEPNMVDIFFEGKDLKDARKSWAPGSYS</sequence>
<feature type="compositionally biased region" description="Pro residues" evidence="1">
    <location>
        <begin position="16"/>
        <end position="25"/>
    </location>
</feature>
<keyword evidence="2" id="KW-0472">Membrane</keyword>
<dbReference type="AlphaFoldDB" id="A0A9W9CJQ9"/>
<dbReference type="Proteomes" id="UP001140560">
    <property type="component" value="Unassembled WGS sequence"/>
</dbReference>
<reference evidence="3" key="1">
    <citation type="submission" date="2022-10" db="EMBL/GenBank/DDBJ databases">
        <title>Tapping the CABI collections for fungal endophytes: first genome assemblies for Collariella, Neodidymelliopsis, Ascochyta clinopodiicola, Didymella pomorum, Didymosphaeria variabile, Neocosmospora piperis and Neocucurbitaria cava.</title>
        <authorList>
            <person name="Hill R."/>
        </authorList>
    </citation>
    <scope>NUCLEOTIDE SEQUENCE</scope>
    <source>
        <strain evidence="3">IMI 356814</strain>
    </source>
</reference>
<feature type="transmembrane region" description="Helical" evidence="2">
    <location>
        <begin position="566"/>
        <end position="591"/>
    </location>
</feature>
<feature type="transmembrane region" description="Helical" evidence="2">
    <location>
        <begin position="145"/>
        <end position="165"/>
    </location>
</feature>
<keyword evidence="4" id="KW-1185">Reference proteome</keyword>
<evidence type="ECO:0000313" key="3">
    <source>
        <dbReference type="EMBL" id="KAJ4367273.1"/>
    </source>
</evidence>
<gene>
    <name evidence="3" type="ORF">N0V83_006854</name>
</gene>
<accession>A0A9W9CJQ9</accession>
<keyword evidence="2" id="KW-0812">Transmembrane</keyword>
<feature type="region of interest" description="Disordered" evidence="1">
    <location>
        <begin position="1"/>
        <end position="30"/>
    </location>
</feature>
<dbReference type="OrthoDB" id="3596604at2759"/>
<evidence type="ECO:0000313" key="4">
    <source>
        <dbReference type="Proteomes" id="UP001140560"/>
    </source>
</evidence>
<protein>
    <submittedName>
        <fullName evidence="3">Uncharacterized protein</fullName>
    </submittedName>
</protein>
<name>A0A9W9CJQ9_9PLEO</name>
<feature type="transmembrane region" description="Helical" evidence="2">
    <location>
        <begin position="108"/>
        <end position="125"/>
    </location>
</feature>
<evidence type="ECO:0000256" key="2">
    <source>
        <dbReference type="SAM" id="Phobius"/>
    </source>
</evidence>
<proteinExistence type="predicted"/>
<feature type="transmembrane region" description="Helical" evidence="2">
    <location>
        <begin position="228"/>
        <end position="254"/>
    </location>
</feature>
<comment type="caution">
    <text evidence="3">The sequence shown here is derived from an EMBL/GenBank/DDBJ whole genome shotgun (WGS) entry which is preliminary data.</text>
</comment>
<dbReference type="EMBL" id="JAPEUY010000012">
    <property type="protein sequence ID" value="KAJ4367273.1"/>
    <property type="molecule type" value="Genomic_DNA"/>
</dbReference>
<keyword evidence="2" id="KW-1133">Transmembrane helix</keyword>
<evidence type="ECO:0000256" key="1">
    <source>
        <dbReference type="SAM" id="MobiDB-lite"/>
    </source>
</evidence>
<organism evidence="3 4">
    <name type="scientific">Neocucurbitaria cava</name>
    <dbReference type="NCBI Taxonomy" id="798079"/>
    <lineage>
        <taxon>Eukaryota</taxon>
        <taxon>Fungi</taxon>
        <taxon>Dikarya</taxon>
        <taxon>Ascomycota</taxon>
        <taxon>Pezizomycotina</taxon>
        <taxon>Dothideomycetes</taxon>
        <taxon>Pleosporomycetidae</taxon>
        <taxon>Pleosporales</taxon>
        <taxon>Pleosporineae</taxon>
        <taxon>Cucurbitariaceae</taxon>
        <taxon>Neocucurbitaria</taxon>
    </lineage>
</organism>